<evidence type="ECO:0000313" key="5">
    <source>
        <dbReference type="EMBL" id="MBR7781073.1"/>
    </source>
</evidence>
<keyword evidence="6" id="KW-1185">Reference proteome</keyword>
<dbReference type="InterPro" id="IPR011006">
    <property type="entry name" value="CheY-like_superfamily"/>
</dbReference>
<evidence type="ECO:0000256" key="1">
    <source>
        <dbReference type="ARBA" id="ARBA00022553"/>
    </source>
</evidence>
<dbReference type="RefSeq" id="WP_212686410.1">
    <property type="nucleotide sequence ID" value="NZ_CAXBSD010000393.1"/>
</dbReference>
<comment type="caution">
    <text evidence="5">The sequence shown here is derived from an EMBL/GenBank/DDBJ whole genome shotgun (WGS) entry which is preliminary data.</text>
</comment>
<protein>
    <submittedName>
        <fullName evidence="5">Response regulator</fullName>
    </submittedName>
</protein>
<sequence>MMRHVLLLDDEPNVLSALNRSLRQIAGPDALTTECLSSPKEAIQRLAESAFDLIIADYHMPEMDGVAFLRIAREVQPDSVRMMLSASAEFKTILGAINEAEAFRFISKPWTTEELREVFTQACERHDQILAEKQLANEARQLHGDLSREEAERQRLEALEPGITYVRRGPDGGVLLDD</sequence>
<dbReference type="Pfam" id="PF00072">
    <property type="entry name" value="Response_reg"/>
    <property type="match status" value="1"/>
</dbReference>
<dbReference type="PANTHER" id="PTHR44591">
    <property type="entry name" value="STRESS RESPONSE REGULATOR PROTEIN 1"/>
    <property type="match status" value="1"/>
</dbReference>
<organism evidence="5 6">
    <name type="scientific">Undibacterium luofuense</name>
    <dbReference type="NCBI Taxonomy" id="2828733"/>
    <lineage>
        <taxon>Bacteria</taxon>
        <taxon>Pseudomonadati</taxon>
        <taxon>Pseudomonadota</taxon>
        <taxon>Betaproteobacteria</taxon>
        <taxon>Burkholderiales</taxon>
        <taxon>Oxalobacteraceae</taxon>
        <taxon>Undibacterium</taxon>
    </lineage>
</organism>
<reference evidence="5" key="1">
    <citation type="submission" date="2021-04" db="EMBL/GenBank/DDBJ databases">
        <title>novel species isolated from subtropical streams in China.</title>
        <authorList>
            <person name="Lu H."/>
        </authorList>
    </citation>
    <scope>NUCLEOTIDE SEQUENCE</scope>
    <source>
        <strain evidence="5">LFS511W</strain>
    </source>
</reference>
<proteinExistence type="predicted"/>
<dbReference type="PROSITE" id="PS50110">
    <property type="entry name" value="RESPONSE_REGULATORY"/>
    <property type="match status" value="1"/>
</dbReference>
<dbReference type="SMART" id="SM00448">
    <property type="entry name" value="REC"/>
    <property type="match status" value="1"/>
</dbReference>
<evidence type="ECO:0000256" key="3">
    <source>
        <dbReference type="SAM" id="Coils"/>
    </source>
</evidence>
<dbReference type="PANTHER" id="PTHR44591:SF19">
    <property type="entry name" value="TWO-COMPONENT RESPONSE REGULATOR-RELATED"/>
    <property type="match status" value="1"/>
</dbReference>
<dbReference type="InterPro" id="IPR050595">
    <property type="entry name" value="Bact_response_regulator"/>
</dbReference>
<accession>A0A941I6P1</accession>
<dbReference type="GO" id="GO:0000160">
    <property type="term" value="P:phosphorelay signal transduction system"/>
    <property type="evidence" value="ECO:0007669"/>
    <property type="project" value="InterPro"/>
</dbReference>
<feature type="modified residue" description="4-aspartylphosphate" evidence="2">
    <location>
        <position position="57"/>
    </location>
</feature>
<gene>
    <name evidence="5" type="ORF">KDM89_02875</name>
</gene>
<evidence type="ECO:0000256" key="2">
    <source>
        <dbReference type="PROSITE-ProRule" id="PRU00169"/>
    </source>
</evidence>
<dbReference type="SUPFAM" id="SSF52172">
    <property type="entry name" value="CheY-like"/>
    <property type="match status" value="1"/>
</dbReference>
<feature type="coiled-coil region" evidence="3">
    <location>
        <begin position="132"/>
        <end position="159"/>
    </location>
</feature>
<keyword evidence="1 2" id="KW-0597">Phosphoprotein</keyword>
<dbReference type="InterPro" id="IPR001789">
    <property type="entry name" value="Sig_transdc_resp-reg_receiver"/>
</dbReference>
<dbReference type="AlphaFoldDB" id="A0A941I6P1"/>
<dbReference type="EMBL" id="JAGSPN010000001">
    <property type="protein sequence ID" value="MBR7781073.1"/>
    <property type="molecule type" value="Genomic_DNA"/>
</dbReference>
<keyword evidence="3" id="KW-0175">Coiled coil</keyword>
<evidence type="ECO:0000259" key="4">
    <source>
        <dbReference type="PROSITE" id="PS50110"/>
    </source>
</evidence>
<dbReference type="Proteomes" id="UP000680067">
    <property type="component" value="Unassembled WGS sequence"/>
</dbReference>
<dbReference type="CDD" id="cd17569">
    <property type="entry name" value="REC_HupR-like"/>
    <property type="match status" value="1"/>
</dbReference>
<evidence type="ECO:0000313" key="6">
    <source>
        <dbReference type="Proteomes" id="UP000680067"/>
    </source>
</evidence>
<feature type="domain" description="Response regulatory" evidence="4">
    <location>
        <begin position="4"/>
        <end position="123"/>
    </location>
</feature>
<dbReference type="Gene3D" id="3.40.50.2300">
    <property type="match status" value="1"/>
</dbReference>
<name>A0A941I6P1_9BURK</name>